<dbReference type="Pfam" id="PF00752">
    <property type="entry name" value="XPG_N"/>
    <property type="match status" value="1"/>
</dbReference>
<evidence type="ECO:0000256" key="13">
    <source>
        <dbReference type="ARBA" id="ARBA00063132"/>
    </source>
</evidence>
<gene>
    <name evidence="19" type="primary">gen1</name>
</gene>
<feature type="compositionally biased region" description="Polar residues" evidence="15">
    <location>
        <begin position="829"/>
        <end position="843"/>
    </location>
</feature>
<feature type="compositionally biased region" description="Polar residues" evidence="15">
    <location>
        <begin position="694"/>
        <end position="721"/>
    </location>
</feature>
<evidence type="ECO:0000256" key="10">
    <source>
        <dbReference type="ARBA" id="ARBA00023204"/>
    </source>
</evidence>
<feature type="domain" description="XPG-I" evidence="16">
    <location>
        <begin position="127"/>
        <end position="198"/>
    </location>
</feature>
<keyword evidence="5" id="KW-0479">Metal-binding</keyword>
<dbReference type="GO" id="GO:0000400">
    <property type="term" value="F:four-way junction DNA binding"/>
    <property type="evidence" value="ECO:0007669"/>
    <property type="project" value="TreeGrafter"/>
</dbReference>
<dbReference type="GO" id="GO:0017108">
    <property type="term" value="F:5'-flap endonuclease activity"/>
    <property type="evidence" value="ECO:0007669"/>
    <property type="project" value="TreeGrafter"/>
</dbReference>
<dbReference type="InterPro" id="IPR006084">
    <property type="entry name" value="XPG/Rad2"/>
</dbReference>
<feature type="compositionally biased region" description="Basic residues" evidence="15">
    <location>
        <begin position="473"/>
        <end position="482"/>
    </location>
</feature>
<feature type="region of interest" description="Disordered" evidence="15">
    <location>
        <begin position="469"/>
        <end position="489"/>
    </location>
</feature>
<evidence type="ECO:0000256" key="9">
    <source>
        <dbReference type="ARBA" id="ARBA00022842"/>
    </source>
</evidence>
<evidence type="ECO:0000256" key="14">
    <source>
        <dbReference type="ARBA" id="ARBA00070188"/>
    </source>
</evidence>
<dbReference type="Pfam" id="PF00867">
    <property type="entry name" value="XPG_I"/>
    <property type="match status" value="1"/>
</dbReference>
<feature type="domain" description="XPG N-terminal" evidence="17">
    <location>
        <begin position="1"/>
        <end position="96"/>
    </location>
</feature>
<dbReference type="InterPro" id="IPR008918">
    <property type="entry name" value="HhH2"/>
</dbReference>
<dbReference type="SMART" id="SM00484">
    <property type="entry name" value="XPGI"/>
    <property type="match status" value="1"/>
</dbReference>
<dbReference type="Proteomes" id="UP000694891">
    <property type="component" value="Unplaced"/>
</dbReference>
<evidence type="ECO:0000313" key="19">
    <source>
        <dbReference type="RefSeq" id="XP_008276862.1"/>
    </source>
</evidence>
<dbReference type="SMART" id="SM00279">
    <property type="entry name" value="HhH2"/>
    <property type="match status" value="1"/>
</dbReference>
<dbReference type="PANTHER" id="PTHR11081">
    <property type="entry name" value="FLAP ENDONUCLEASE FAMILY MEMBER"/>
    <property type="match status" value="1"/>
</dbReference>
<dbReference type="GO" id="GO:0046872">
    <property type="term" value="F:metal ion binding"/>
    <property type="evidence" value="ECO:0007669"/>
    <property type="project" value="UniProtKB-KW"/>
</dbReference>
<comment type="cofactor">
    <cofactor evidence="1">
        <name>Mg(2+)</name>
        <dbReference type="ChEBI" id="CHEBI:18420"/>
    </cofactor>
</comment>
<dbReference type="SUPFAM" id="SSF88723">
    <property type="entry name" value="PIN domain-like"/>
    <property type="match status" value="1"/>
</dbReference>
<name>A0A9Y4JT64_9TELE</name>
<feature type="region of interest" description="Disordered" evidence="15">
    <location>
        <begin position="775"/>
        <end position="859"/>
    </location>
</feature>
<sequence>MGVHDLWSIVEPLRESVPLFSLSGKTLAVDLSLWVCEAQHVQAMMGRVTKPHLRNLFFRVSSLTLMGVKLVFVMEGEAPKLKAETMSKRTQTRYGGFKKASAPKCKPTATSRGRFNAVLRECSEMLDYLGVPWVTAAGEAEAMCAYLDSRGLVDGCITNDGDAFLYGARTVYRNFNLNSKDPQVDCYHTSRVQTELHLSRENLVGLAILLGCDYIPKGIPGVGKEQALKLIHTLRGQTLLQRFVQWKEESTCVSDGVVKKVPHCNVCRHPGSVKAHERGGCVLCDSQRFCQPQDFDYQCPCDWHRYEQNRQALSFEANIRRKTLASEQFPFTEIIREFLVSKDKPVSHFKRRQPNMLLMQKFAHDKMEWPKHYTSEKVLVLMTYTALMNRKYAANMTSQIQPIRIFKPRVRNAVACFEVIWSPPEHYVFPEDLPAEDQQEVRTVEEEALFGVAYPEVVESYLRNKALAEENRTKKKKPKSKKEKASDVSDGISDLLAQMTIKGASTQPEMLPPTTSNTHEAEVLILDSPVSQKQHRKEKEDGSSILHDYPKAPLAGAESEAAASPSVSAVIDALHLSDIDWDALSFTSSPTPQAAANQPTELQPNKTTDSHVRETEDSRSAPELCPLRDRLLMRNTAKALNQVNNDVVSKQLDYELLSQHSSKEQAKGPIPSKGRDDCSLSGKGSAVHKKEPLTHQTQSSKEQLMSVAQAQNKTKEASSGSRKPPQKYKFVRTAISSSAVPPQRCHSDPGQSGKKDANILQTTKKSVCMSVCSSSEDSDVENQQAGPHRPTKTKSTNQIKGRFISDLNPKPVLVPKMNKPAAKAGHSHQVPTSQSRTPASTTIRRQDVPPATLDDDDVLLQSPASPVTVLDSDDSVVGSESPLPLAERLRLKFLK</sequence>
<reference evidence="19" key="1">
    <citation type="submission" date="2025-08" db="UniProtKB">
        <authorList>
            <consortium name="RefSeq"/>
        </authorList>
    </citation>
    <scope>IDENTIFICATION</scope>
</reference>
<evidence type="ECO:0000256" key="15">
    <source>
        <dbReference type="SAM" id="MobiDB-lite"/>
    </source>
</evidence>
<evidence type="ECO:0000256" key="1">
    <source>
        <dbReference type="ARBA" id="ARBA00001946"/>
    </source>
</evidence>
<feature type="region of interest" description="Disordered" evidence="15">
    <location>
        <begin position="587"/>
        <end position="625"/>
    </location>
</feature>
<dbReference type="CTD" id="348654"/>
<evidence type="ECO:0000256" key="12">
    <source>
        <dbReference type="ARBA" id="ARBA00038112"/>
    </source>
</evidence>
<keyword evidence="18" id="KW-1185">Reference proteome</keyword>
<dbReference type="InterPro" id="IPR006085">
    <property type="entry name" value="XPG_DNA_repair_N"/>
</dbReference>
<evidence type="ECO:0000256" key="11">
    <source>
        <dbReference type="ARBA" id="ARBA00023242"/>
    </source>
</evidence>
<dbReference type="InterPro" id="IPR029060">
    <property type="entry name" value="PIN-like_dom_sf"/>
</dbReference>
<comment type="subunit">
    <text evidence="13">Largely monomeric, dimerizes on the Holliday junction and the first nick occurs upon dimerization at the junction.</text>
</comment>
<comment type="similarity">
    <text evidence="12">Belongs to the XPG/RAD2 endonuclease family. GEN subfamily.</text>
</comment>
<feature type="compositionally biased region" description="Polar residues" evidence="15">
    <location>
        <begin position="587"/>
        <end position="607"/>
    </location>
</feature>
<keyword evidence="10" id="KW-0234">DNA repair</keyword>
<dbReference type="PANTHER" id="PTHR11081:SF70">
    <property type="entry name" value="FLAP ENDONUCLEASE GEN HOMOLOG 1"/>
    <property type="match status" value="1"/>
</dbReference>
<keyword evidence="9" id="KW-0460">Magnesium</keyword>
<evidence type="ECO:0000256" key="7">
    <source>
        <dbReference type="ARBA" id="ARBA00022763"/>
    </source>
</evidence>
<keyword evidence="7" id="KW-0227">DNA damage</keyword>
<feature type="compositionally biased region" description="Basic and acidic residues" evidence="15">
    <location>
        <begin position="608"/>
        <end position="625"/>
    </location>
</feature>
<protein>
    <recommendedName>
        <fullName evidence="14">Flap endonuclease GEN homolog 1</fullName>
    </recommendedName>
</protein>
<evidence type="ECO:0000256" key="3">
    <source>
        <dbReference type="ARBA" id="ARBA00022553"/>
    </source>
</evidence>
<dbReference type="GO" id="GO:0008821">
    <property type="term" value="F:crossover junction DNA endonuclease activity"/>
    <property type="evidence" value="ECO:0007669"/>
    <property type="project" value="UniProtKB-ARBA"/>
</dbReference>
<evidence type="ECO:0000256" key="2">
    <source>
        <dbReference type="ARBA" id="ARBA00004123"/>
    </source>
</evidence>
<evidence type="ECO:0000259" key="16">
    <source>
        <dbReference type="SMART" id="SM00484"/>
    </source>
</evidence>
<feature type="region of interest" description="Disordered" evidence="15">
    <location>
        <begin position="526"/>
        <end position="550"/>
    </location>
</feature>
<dbReference type="Gene3D" id="3.40.50.1010">
    <property type="entry name" value="5'-nuclease"/>
    <property type="match status" value="1"/>
</dbReference>
<organism evidence="18 19">
    <name type="scientific">Stegastes partitus</name>
    <name type="common">bicolor damselfish</name>
    <dbReference type="NCBI Taxonomy" id="144197"/>
    <lineage>
        <taxon>Eukaryota</taxon>
        <taxon>Metazoa</taxon>
        <taxon>Chordata</taxon>
        <taxon>Craniata</taxon>
        <taxon>Vertebrata</taxon>
        <taxon>Euteleostomi</taxon>
        <taxon>Actinopterygii</taxon>
        <taxon>Neopterygii</taxon>
        <taxon>Teleostei</taxon>
        <taxon>Neoteleostei</taxon>
        <taxon>Acanthomorphata</taxon>
        <taxon>Ovalentaria</taxon>
        <taxon>Pomacentridae</taxon>
        <taxon>Stegastes</taxon>
    </lineage>
</organism>
<comment type="subcellular location">
    <subcellularLocation>
        <location evidence="2">Nucleus</location>
    </subcellularLocation>
</comment>
<evidence type="ECO:0000313" key="18">
    <source>
        <dbReference type="Proteomes" id="UP000694891"/>
    </source>
</evidence>
<proteinExistence type="inferred from homology"/>
<dbReference type="CDD" id="cd09869">
    <property type="entry name" value="PIN_GEN1"/>
    <property type="match status" value="1"/>
</dbReference>
<evidence type="ECO:0000256" key="8">
    <source>
        <dbReference type="ARBA" id="ARBA00022801"/>
    </source>
</evidence>
<dbReference type="GeneID" id="103355004"/>
<dbReference type="GO" id="GO:0005634">
    <property type="term" value="C:nucleus"/>
    <property type="evidence" value="ECO:0007669"/>
    <property type="project" value="UniProtKB-SubCell"/>
</dbReference>
<evidence type="ECO:0000256" key="5">
    <source>
        <dbReference type="ARBA" id="ARBA00022723"/>
    </source>
</evidence>
<evidence type="ECO:0000259" key="17">
    <source>
        <dbReference type="SMART" id="SM00485"/>
    </source>
</evidence>
<keyword evidence="3" id="KW-0597">Phosphoprotein</keyword>
<dbReference type="InterPro" id="IPR041012">
    <property type="entry name" value="GEN_chromo"/>
</dbReference>
<dbReference type="SMART" id="SM00485">
    <property type="entry name" value="XPGN"/>
    <property type="match status" value="1"/>
</dbReference>
<dbReference type="GO" id="GO:0006281">
    <property type="term" value="P:DNA repair"/>
    <property type="evidence" value="ECO:0007669"/>
    <property type="project" value="UniProtKB-KW"/>
</dbReference>
<dbReference type="RefSeq" id="XP_008276862.1">
    <property type="nucleotide sequence ID" value="XM_008278640.1"/>
</dbReference>
<dbReference type="FunFam" id="1.10.150.20:FF:000030">
    <property type="entry name" value="Flap endonuclease GEN-like 1"/>
    <property type="match status" value="1"/>
</dbReference>
<dbReference type="AlphaFoldDB" id="A0A9Y4JT64"/>
<keyword evidence="8" id="KW-0378">Hydrolase</keyword>
<feature type="region of interest" description="Disordered" evidence="15">
    <location>
        <begin position="659"/>
        <end position="758"/>
    </location>
</feature>
<keyword evidence="11" id="KW-0539">Nucleus</keyword>
<dbReference type="FunFam" id="3.40.50.1010:FF:000024">
    <property type="entry name" value="flap endonuclease GEN homolog 1"/>
    <property type="match status" value="1"/>
</dbReference>
<dbReference type="Gene3D" id="1.10.150.20">
    <property type="entry name" value="5' to 3' exonuclease, C-terminal subdomain"/>
    <property type="match status" value="1"/>
</dbReference>
<evidence type="ECO:0000256" key="6">
    <source>
        <dbReference type="ARBA" id="ARBA00022759"/>
    </source>
</evidence>
<accession>A0A9Y4JT64</accession>
<evidence type="ECO:0000256" key="4">
    <source>
        <dbReference type="ARBA" id="ARBA00022722"/>
    </source>
</evidence>
<dbReference type="InterPro" id="IPR006086">
    <property type="entry name" value="XPG-I_dom"/>
</dbReference>
<keyword evidence="6 19" id="KW-0255">Endonuclease</keyword>
<dbReference type="SUPFAM" id="SSF47807">
    <property type="entry name" value="5' to 3' exonuclease, C-terminal subdomain"/>
    <property type="match status" value="1"/>
</dbReference>
<dbReference type="Pfam" id="PF18704">
    <property type="entry name" value="Chromo_2"/>
    <property type="match status" value="1"/>
</dbReference>
<keyword evidence="4" id="KW-0540">Nuclease</keyword>
<dbReference type="InterPro" id="IPR036279">
    <property type="entry name" value="5-3_exonuclease_C_sf"/>
</dbReference>
<dbReference type="PRINTS" id="PR00853">
    <property type="entry name" value="XPGRADSUPER"/>
</dbReference>